<keyword evidence="6 11" id="KW-0547">Nucleotide-binding</keyword>
<evidence type="ECO:0000256" key="4">
    <source>
        <dbReference type="ARBA" id="ARBA00022694"/>
    </source>
</evidence>
<dbReference type="GO" id="GO:0002143">
    <property type="term" value="P:tRNA wobble position uridine thiolation"/>
    <property type="evidence" value="ECO:0007669"/>
    <property type="project" value="InterPro"/>
</dbReference>
<evidence type="ECO:0000256" key="10">
    <source>
        <dbReference type="ARBA" id="ARBA00023268"/>
    </source>
</evidence>
<dbReference type="GO" id="GO:0005829">
    <property type="term" value="C:cytosol"/>
    <property type="evidence" value="ECO:0007669"/>
    <property type="project" value="UniProtKB-SubCell"/>
</dbReference>
<feature type="binding site" evidence="11">
    <location>
        <position position="65"/>
    </location>
    <ligand>
        <name>ATP</name>
        <dbReference type="ChEBI" id="CHEBI:30616"/>
    </ligand>
</feature>
<dbReference type="Pfam" id="PF00149">
    <property type="entry name" value="Metallophos"/>
    <property type="match status" value="1"/>
</dbReference>
<evidence type="ECO:0000256" key="3">
    <source>
        <dbReference type="ARBA" id="ARBA00022679"/>
    </source>
</evidence>
<dbReference type="Pfam" id="PF24384">
    <property type="entry name" value="Ig_TMM62"/>
    <property type="match status" value="1"/>
</dbReference>
<evidence type="ECO:0000313" key="12">
    <source>
        <dbReference type="EMBL" id="KPM06826.1"/>
    </source>
</evidence>
<comment type="similarity">
    <text evidence="11">In the N-terminal section; belongs to the HesA/MoeB/ThiF family. UBA4 subfamily.</text>
</comment>
<keyword evidence="7 11" id="KW-0862">Zinc</keyword>
<dbReference type="InterPro" id="IPR036873">
    <property type="entry name" value="Rhodanese-like_dom_sf"/>
</dbReference>
<evidence type="ECO:0000256" key="2">
    <source>
        <dbReference type="ARBA" id="ARBA00022490"/>
    </source>
</evidence>
<dbReference type="PANTHER" id="PTHR14795:SF0">
    <property type="entry name" value="TRANSMEMBRANE PROTEIN 62"/>
    <property type="match status" value="1"/>
</dbReference>
<feature type="binding site" evidence="11">
    <location>
        <begin position="133"/>
        <end position="134"/>
    </location>
    <ligand>
        <name>ATP</name>
        <dbReference type="ChEBI" id="CHEBI:30616"/>
    </ligand>
</feature>
<keyword evidence="12" id="KW-0548">Nucleotidyltransferase</keyword>
<reference evidence="12 13" key="1">
    <citation type="journal article" date="2015" name="Parasit. Vectors">
        <title>Draft genome of the scabies mite.</title>
        <authorList>
            <person name="Rider S.D.Jr."/>
            <person name="Morgan M.S."/>
            <person name="Arlian L.G."/>
        </authorList>
    </citation>
    <scope>NUCLEOTIDE SEQUENCE [LARGE SCALE GENOMIC DNA]</scope>
    <source>
        <strain evidence="12">Arlian Lab</strain>
    </source>
</reference>
<dbReference type="Pfam" id="PF00899">
    <property type="entry name" value="ThiF"/>
    <property type="match status" value="1"/>
</dbReference>
<dbReference type="GO" id="GO:0008641">
    <property type="term" value="F:ubiquitin-like modifier activating enzyme activity"/>
    <property type="evidence" value="ECO:0007669"/>
    <property type="project" value="InterPro"/>
</dbReference>
<feature type="active site" description="Glycyl thioester intermediate; for adenylyltransferase activity" evidence="11">
    <location>
        <position position="190"/>
    </location>
</feature>
<feature type="binding site" evidence="11">
    <location>
        <begin position="72"/>
        <end position="76"/>
    </location>
    <ligand>
        <name>ATP</name>
        <dbReference type="ChEBI" id="CHEBI:30616"/>
    </ligand>
</feature>
<keyword evidence="8 11" id="KW-0067">ATP-binding</keyword>
<evidence type="ECO:0000256" key="9">
    <source>
        <dbReference type="ARBA" id="ARBA00023150"/>
    </source>
</evidence>
<dbReference type="SUPFAM" id="SSF69572">
    <property type="entry name" value="Activating enzymes of the ubiquitin-like proteins"/>
    <property type="match status" value="1"/>
</dbReference>
<dbReference type="GO" id="GO:0046872">
    <property type="term" value="F:metal ion binding"/>
    <property type="evidence" value="ECO:0007669"/>
    <property type="project" value="UniProtKB-KW"/>
</dbReference>
<keyword evidence="3 11" id="KW-0808">Transferase</keyword>
<feature type="binding site" evidence="11">
    <location>
        <position position="175"/>
    </location>
    <ligand>
        <name>Zn(2+)</name>
        <dbReference type="ChEBI" id="CHEBI:29105"/>
    </ligand>
</feature>
<evidence type="ECO:0000256" key="11">
    <source>
        <dbReference type="HAMAP-Rule" id="MF_03049"/>
    </source>
</evidence>
<dbReference type="InterPro" id="IPR056229">
    <property type="entry name" value="Ig_TMM62"/>
</dbReference>
<dbReference type="GO" id="GO:0070566">
    <property type="term" value="F:adenylyltransferase activity"/>
    <property type="evidence" value="ECO:0007669"/>
    <property type="project" value="InterPro"/>
</dbReference>
<feature type="binding site" evidence="11">
    <location>
        <position position="89"/>
    </location>
    <ligand>
        <name>ATP</name>
        <dbReference type="ChEBI" id="CHEBI:30616"/>
    </ligand>
</feature>
<keyword evidence="9 11" id="KW-0501">Molybdenum cofactor biosynthesis</keyword>
<feature type="binding site" evidence="11">
    <location>
        <position position="178"/>
    </location>
    <ligand>
        <name>Zn(2+)</name>
        <dbReference type="ChEBI" id="CHEBI:29105"/>
    </ligand>
</feature>
<dbReference type="EC" id="2.7.7.-" evidence="11"/>
<dbReference type="Gene3D" id="3.60.21.10">
    <property type="match status" value="1"/>
</dbReference>
<dbReference type="GO" id="GO:0005524">
    <property type="term" value="F:ATP binding"/>
    <property type="evidence" value="ECO:0007669"/>
    <property type="project" value="UniProtKB-KW"/>
</dbReference>
<evidence type="ECO:0000256" key="8">
    <source>
        <dbReference type="ARBA" id="ARBA00022840"/>
    </source>
</evidence>
<dbReference type="EC" id="2.8.1.-" evidence="11"/>
<dbReference type="InterPro" id="IPR001763">
    <property type="entry name" value="Rhodanese-like_dom"/>
</dbReference>
<protein>
    <recommendedName>
        <fullName evidence="11">Adenylyltransferase and sulfurtransferase MOCS3 homolog</fullName>
    </recommendedName>
    <alternativeName>
        <fullName evidence="11">UBA4 homolog</fullName>
    </alternativeName>
    <alternativeName>
        <fullName evidence="11">Ubiquitin-like protein activator 4 homolog</fullName>
    </alternativeName>
    <domain>
        <recommendedName>
            <fullName evidence="11">Adenylyltransferase</fullName>
            <ecNumber evidence="11">2.7.7.-</ecNumber>
        </recommendedName>
    </domain>
    <domain>
        <recommendedName>
            <fullName evidence="11">Sulfurtransferase</fullName>
            <ecNumber evidence="11">2.8.1.-</ecNumber>
        </recommendedName>
    </domain>
</protein>
<gene>
    <name evidence="12" type="ORF">QR98_0053050</name>
</gene>
<feature type="active site" description="Cysteine persulfide intermediate; for sulfurtransferase activity" evidence="11">
    <location>
        <position position="361"/>
    </location>
</feature>
<dbReference type="InterPro" id="IPR004843">
    <property type="entry name" value="Calcineurin-like_PHP"/>
</dbReference>
<dbReference type="NCBIfam" id="NF004281">
    <property type="entry name" value="PRK05690.1"/>
    <property type="match status" value="1"/>
</dbReference>
<evidence type="ECO:0000256" key="1">
    <source>
        <dbReference type="ARBA" id="ARBA00004514"/>
    </source>
</evidence>
<comment type="pathway">
    <text evidence="11">tRNA modification; 5-methoxycarbonylmethyl-2-thiouridine-tRNA biosynthesis.</text>
</comment>
<comment type="function">
    <text evidence="11">Plays a central role in 2-thiolation of mcm(5)S(2)U at tRNA wobble positions of cytosolic tRNA(Lys), tRNA(Glu) and tRNA(Gln). Acts by mediating the C-terminal thiocarboxylation of the sulfur carrier URM1. Its N-terminus first activates URM1 as acyl-adenylate (-COAMP), then the persulfide sulfur on the catalytic cysteine is transferred to URM1 to form thiocarboxylation (-COSH) of its C-terminus. The reaction probably involves hydrogen sulfide that is generated from the persulfide intermediate and that acts as nucleophile towards URM1. Subsequently, a transient disulfide bond is formed. Does not use thiosulfate as sulfur donor; NFS1 probably acting as a sulfur donor for thiocarboxylation reactions.</text>
</comment>
<organism evidence="12 13">
    <name type="scientific">Sarcoptes scabiei</name>
    <name type="common">Itch mite</name>
    <name type="synonym">Acarus scabiei</name>
    <dbReference type="NCBI Taxonomy" id="52283"/>
    <lineage>
        <taxon>Eukaryota</taxon>
        <taxon>Metazoa</taxon>
        <taxon>Ecdysozoa</taxon>
        <taxon>Arthropoda</taxon>
        <taxon>Chelicerata</taxon>
        <taxon>Arachnida</taxon>
        <taxon>Acari</taxon>
        <taxon>Acariformes</taxon>
        <taxon>Sarcoptiformes</taxon>
        <taxon>Astigmata</taxon>
        <taxon>Psoroptidia</taxon>
        <taxon>Sarcoptoidea</taxon>
        <taxon>Sarcoptidae</taxon>
        <taxon>Sarcoptinae</taxon>
        <taxon>Sarcoptes</taxon>
    </lineage>
</organism>
<dbReference type="InterPro" id="IPR029052">
    <property type="entry name" value="Metallo-depent_PP-like"/>
</dbReference>
<dbReference type="CDD" id="cd00757">
    <property type="entry name" value="ThiF_MoeB_HesA_family"/>
    <property type="match status" value="1"/>
</dbReference>
<dbReference type="VEuPathDB" id="VectorBase:SSCA000851"/>
<dbReference type="InterPro" id="IPR000594">
    <property type="entry name" value="ThiF_NAD_FAD-bd"/>
</dbReference>
<dbReference type="PANTHER" id="PTHR14795">
    <property type="entry name" value="HELICASE RELATED"/>
    <property type="match status" value="1"/>
</dbReference>
<dbReference type="GO" id="GO:0006777">
    <property type="term" value="P:Mo-molybdopterin cofactor biosynthetic process"/>
    <property type="evidence" value="ECO:0007669"/>
    <property type="project" value="UniProtKB-UniRule"/>
</dbReference>
<keyword evidence="10 11" id="KW-0511">Multifunctional enzyme</keyword>
<keyword evidence="2 11" id="KW-0963">Cytoplasm</keyword>
<evidence type="ECO:0000256" key="6">
    <source>
        <dbReference type="ARBA" id="ARBA00022741"/>
    </source>
</evidence>
<dbReference type="Proteomes" id="UP000616769">
    <property type="component" value="Unassembled WGS sequence"/>
</dbReference>
<comment type="subcellular location">
    <subcellularLocation>
        <location evidence="1">Cytoplasm</location>
        <location evidence="1">Cytosol</location>
    </subcellularLocation>
</comment>
<feature type="binding site" evidence="11">
    <location>
        <position position="44"/>
    </location>
    <ligand>
        <name>ATP</name>
        <dbReference type="ChEBI" id="CHEBI:30616"/>
    </ligand>
</feature>
<dbReference type="PROSITE" id="PS50206">
    <property type="entry name" value="RHODANESE_3"/>
    <property type="match status" value="1"/>
</dbReference>
<dbReference type="OrthoDB" id="27234at2759"/>
<keyword evidence="5 11" id="KW-0479">Metal-binding</keyword>
<dbReference type="HAMAP" id="MF_03049">
    <property type="entry name" value="MOCS3_Uba4"/>
    <property type="match status" value="1"/>
</dbReference>
<evidence type="ECO:0000256" key="7">
    <source>
        <dbReference type="ARBA" id="ARBA00022833"/>
    </source>
</evidence>
<dbReference type="GO" id="GO:0016787">
    <property type="term" value="F:hydrolase activity"/>
    <property type="evidence" value="ECO:0007669"/>
    <property type="project" value="InterPro"/>
</dbReference>
<dbReference type="Gene3D" id="3.40.250.10">
    <property type="entry name" value="Rhodanese-like domain"/>
    <property type="match status" value="1"/>
</dbReference>
<dbReference type="Gene3D" id="3.40.50.720">
    <property type="entry name" value="NAD(P)-binding Rossmann-like Domain"/>
    <property type="match status" value="1"/>
</dbReference>
<accession>A0A132A772</accession>
<dbReference type="GO" id="GO:0016783">
    <property type="term" value="F:sulfurtransferase activity"/>
    <property type="evidence" value="ECO:0007669"/>
    <property type="project" value="UniProtKB-UniRule"/>
</dbReference>
<dbReference type="EMBL" id="JXLN01011121">
    <property type="protein sequence ID" value="KPM06826.1"/>
    <property type="molecule type" value="Genomic_DNA"/>
</dbReference>
<feature type="binding site" evidence="11">
    <location>
        <position position="248"/>
    </location>
    <ligand>
        <name>Zn(2+)</name>
        <dbReference type="ChEBI" id="CHEBI:29105"/>
    </ligand>
</feature>
<dbReference type="FunFam" id="3.40.50.720:FF:000033">
    <property type="entry name" value="Adenylyltransferase and sulfurtransferase MOCS3"/>
    <property type="match status" value="1"/>
</dbReference>
<evidence type="ECO:0000256" key="5">
    <source>
        <dbReference type="ARBA" id="ARBA00022723"/>
    </source>
</evidence>
<keyword evidence="4 11" id="KW-0819">tRNA processing</keyword>
<dbReference type="UniPathway" id="UPA00988"/>
<sequence length="1017" mass="118127">MTDKIALDKNELDRYSRQILCPEFGVEGQKRLKSSSVLIVGAGGLGCPSSQYLVAAGIGRIGFVDSDRVELSNLHRQILHSEKTIGHPKTESAINRLQELNSNVKFEKHQIRFNASNAFNIIQEYDLVIDATDNPGARYLLNDVCFISQKPLISGSALRFEGQLTVYHYNKEGPCYRCLFPQPPQTVTSCAEGGVMGVVPGIIGNLQALEAIKISSGMKPSYAGILLLFDALSGNFRQIQLRNRQDNCITCGKNPTITRNNLMDYDKFCGSKSTDSFVPLSTDERITCEEYQQILKSNQSHLLIDVRPPEQMNIPKLDHAYSITVAAMSEPNGMDQIDRLIEEKFGKQDQDDSKKGIYFICRRGFASQKAYRLLEEHLRKQGKIDSFDIKDVIGDTHFSCFREKNRKSDLINYCKNILPIINPSVLILTGDITDARSRYPLGSDQYHQEWLMYREVMAECLKYNPKMKWLDIRGNHDSFNSYNDYNNFLNYTIQSNLSSDGKSYRYEIKSDDGNRYSFIGADACLYPGVRRPFNFVGQFDQNELNKLIRFKEESVGSNYTIWYGHYPTSSIFNKENFRSIINGPYLCGHYHTIHGLVTSMISTQPQGFLEAETGDWKDYRAFRIAAIDHGLFTFANYRYRSHHDLPLIVITNPRSILHQMEHLEPFWRTASSTHIRALIFSKETIIEAKAFITKEPKFNHQKIIEEFYLRNNSRQYLWTSKWSSRNYSNGLFYLTVIASNKFYSNQITVPFSLDRTRPSYSFWGRLLLRIDFRTITVFIFTWVFFLATLPLFYLRYFTSNDYESTKQMFMFSRQRFMRKILFHSFLLAHQSKLFYPLIFIPIYSMFGPWFLAKLVSDITGIVFAWGQFVDGFFLPAGMTFIFSTIFEDANDLYFLQTLIFHFPFMLFLSNVAYIRYVEIIERADGIDSQRTRQSKTRKFFNKTTYNIFCLLAIIIIQAISTSLFYFAYGLLAYISNFYLWTCLIYLFLVKIVHNLNRNDFKIEAYHQVENENPDQYN</sequence>
<dbReference type="InterPro" id="IPR028885">
    <property type="entry name" value="MOCS3/Uba4"/>
</dbReference>
<comment type="cofactor">
    <cofactor evidence="11">
        <name>Zn(2+)</name>
        <dbReference type="ChEBI" id="CHEBI:29105"/>
    </cofactor>
    <text evidence="11">Binds 1 zinc ion per subunit.</text>
</comment>
<name>A0A132A772_SARSC</name>
<dbReference type="SUPFAM" id="SSF56300">
    <property type="entry name" value="Metallo-dependent phosphatases"/>
    <property type="match status" value="1"/>
</dbReference>
<dbReference type="InterPro" id="IPR035985">
    <property type="entry name" value="Ubiquitin-activating_enz"/>
</dbReference>
<comment type="caution">
    <text evidence="12">The sequence shown here is derived from an EMBL/GenBank/DDBJ whole genome shotgun (WGS) entry which is preliminary data.</text>
</comment>
<evidence type="ECO:0000313" key="13">
    <source>
        <dbReference type="Proteomes" id="UP000616769"/>
    </source>
</evidence>
<proteinExistence type="inferred from homology"/>
<feature type="binding site" evidence="11">
    <location>
        <position position="251"/>
    </location>
    <ligand>
        <name>Zn(2+)</name>
        <dbReference type="ChEBI" id="CHEBI:29105"/>
    </ligand>
</feature>
<dbReference type="AlphaFoldDB" id="A0A132A772"/>